<organism evidence="7 8">
    <name type="scientific">Terriglobus roseus</name>
    <dbReference type="NCBI Taxonomy" id="392734"/>
    <lineage>
        <taxon>Bacteria</taxon>
        <taxon>Pseudomonadati</taxon>
        <taxon>Acidobacteriota</taxon>
        <taxon>Terriglobia</taxon>
        <taxon>Terriglobales</taxon>
        <taxon>Acidobacteriaceae</taxon>
        <taxon>Terriglobus</taxon>
    </lineage>
</organism>
<gene>
    <name evidence="7" type="ORF">SAMN05444167_3362</name>
</gene>
<protein>
    <submittedName>
        <fullName evidence="7">Arylsulfatase</fullName>
    </submittedName>
</protein>
<keyword evidence="4" id="KW-0106">Calcium</keyword>
<dbReference type="FunFam" id="3.40.720.10:FF:000047">
    <property type="entry name" value="Arylsulfatase"/>
    <property type="match status" value="1"/>
</dbReference>
<evidence type="ECO:0000259" key="6">
    <source>
        <dbReference type="Pfam" id="PF00884"/>
    </source>
</evidence>
<dbReference type="PANTHER" id="PTHR42693">
    <property type="entry name" value="ARYLSULFATASE FAMILY MEMBER"/>
    <property type="match status" value="1"/>
</dbReference>
<dbReference type="OrthoDB" id="9762324at2"/>
<dbReference type="GO" id="GO:0046872">
    <property type="term" value="F:metal ion binding"/>
    <property type="evidence" value="ECO:0007669"/>
    <property type="project" value="UniProtKB-KW"/>
</dbReference>
<keyword evidence="3" id="KW-0378">Hydrolase</keyword>
<dbReference type="AlphaFoldDB" id="A0A1G7P246"/>
<comment type="similarity">
    <text evidence="1">Belongs to the sulfatase family.</text>
</comment>
<dbReference type="PANTHER" id="PTHR42693:SF53">
    <property type="entry name" value="ENDO-4-O-SULFATASE"/>
    <property type="match status" value="1"/>
</dbReference>
<feature type="domain" description="Sulfatase N-terminal" evidence="6">
    <location>
        <begin position="34"/>
        <end position="448"/>
    </location>
</feature>
<dbReference type="Gene3D" id="3.40.720.10">
    <property type="entry name" value="Alkaline Phosphatase, subunit A"/>
    <property type="match status" value="1"/>
</dbReference>
<dbReference type="Pfam" id="PF00884">
    <property type="entry name" value="Sulfatase"/>
    <property type="match status" value="1"/>
</dbReference>
<accession>A0A1G7P246</accession>
<dbReference type="InterPro" id="IPR050738">
    <property type="entry name" value="Sulfatase"/>
</dbReference>
<evidence type="ECO:0000313" key="7">
    <source>
        <dbReference type="EMBL" id="SDF80376.1"/>
    </source>
</evidence>
<keyword evidence="8" id="KW-1185">Reference proteome</keyword>
<evidence type="ECO:0000256" key="2">
    <source>
        <dbReference type="ARBA" id="ARBA00022723"/>
    </source>
</evidence>
<proteinExistence type="inferred from homology"/>
<dbReference type="GO" id="GO:0004065">
    <property type="term" value="F:arylsulfatase activity"/>
    <property type="evidence" value="ECO:0007669"/>
    <property type="project" value="TreeGrafter"/>
</dbReference>
<sequence>MLNRREFLRTSTLAACAATASAKTAAGLPAPRKPNIIIFLADDMGYSDIGCYGGEIDTPHLDRLAKNGVQFSSFYNSPRCCPSRASLLTGMYSHQAHMGMMVDDHGRYPFPAYDGDLNENCVTIAEALKPAGYATLHSGKWHLSSSQKTDGNPDRHNWPLQRGFDHGYSMITGAGSYYTPNCLTRDNEPINHFDKDFYFTDAIGDEAVKMMGNVSQDQPFFLYCAFNAPHWPLHAPEEVTAKYRERYLAGWDTMRERRHTKQLASGLLKAEWQMTPRDPRVPAWERASYKKWEAERMAVYAAQVEILDRNVGKVIAHLEATHQLENTLIFFMADNGGNYEEFNIQKMPAGSKRAIWVPDAAPDGGELQFGNDPNVMPGPANTIQSYGGPWGNVSNTPFRLYKHFAHEGGISTPFLAHWPDGFKAQGHITHQVGHEIDVMPTCLAAAGVTMPAKSKAGTAPAPLEGKNLMPVLRGGSIAERGMLFWEHEGNCAVRDGKWKLVAAFPDTWELYDMDADRTELHNLAETNPAQVHRMADAYRALAKRVGAQPWPMPQTPGGDRSGLPLPKYLEDDRQ</sequence>
<name>A0A1G7P246_9BACT</name>
<evidence type="ECO:0000256" key="1">
    <source>
        <dbReference type="ARBA" id="ARBA00008779"/>
    </source>
</evidence>
<dbReference type="InterPro" id="IPR000917">
    <property type="entry name" value="Sulfatase_N"/>
</dbReference>
<dbReference type="InterPro" id="IPR017850">
    <property type="entry name" value="Alkaline_phosphatase_core_sf"/>
</dbReference>
<dbReference type="RefSeq" id="WP_083346172.1">
    <property type="nucleotide sequence ID" value="NZ_LT629690.1"/>
</dbReference>
<dbReference type="PROSITE" id="PS51318">
    <property type="entry name" value="TAT"/>
    <property type="match status" value="1"/>
</dbReference>
<reference evidence="7 8" key="1">
    <citation type="submission" date="2016-10" db="EMBL/GenBank/DDBJ databases">
        <authorList>
            <person name="de Groot N.N."/>
        </authorList>
    </citation>
    <scope>NUCLEOTIDE SEQUENCE [LARGE SCALE GENOMIC DNA]</scope>
    <source>
        <strain evidence="7 8">GAS232</strain>
    </source>
</reference>
<evidence type="ECO:0000256" key="4">
    <source>
        <dbReference type="ARBA" id="ARBA00022837"/>
    </source>
</evidence>
<keyword evidence="2" id="KW-0479">Metal-binding</keyword>
<dbReference type="Gene3D" id="3.30.1120.10">
    <property type="match status" value="1"/>
</dbReference>
<evidence type="ECO:0000256" key="3">
    <source>
        <dbReference type="ARBA" id="ARBA00022801"/>
    </source>
</evidence>
<dbReference type="SUPFAM" id="SSF53649">
    <property type="entry name" value="Alkaline phosphatase-like"/>
    <property type="match status" value="1"/>
</dbReference>
<dbReference type="InterPro" id="IPR024607">
    <property type="entry name" value="Sulfatase_CS"/>
</dbReference>
<dbReference type="PROSITE" id="PS00149">
    <property type="entry name" value="SULFATASE_2"/>
    <property type="match status" value="1"/>
</dbReference>
<feature type="region of interest" description="Disordered" evidence="5">
    <location>
        <begin position="547"/>
        <end position="574"/>
    </location>
</feature>
<dbReference type="InterPro" id="IPR006311">
    <property type="entry name" value="TAT_signal"/>
</dbReference>
<dbReference type="CDD" id="cd16025">
    <property type="entry name" value="PAS_like"/>
    <property type="match status" value="1"/>
</dbReference>
<evidence type="ECO:0000313" key="8">
    <source>
        <dbReference type="Proteomes" id="UP000182427"/>
    </source>
</evidence>
<dbReference type="Proteomes" id="UP000182427">
    <property type="component" value="Chromosome I"/>
</dbReference>
<dbReference type="EMBL" id="LT629690">
    <property type="protein sequence ID" value="SDF80376.1"/>
    <property type="molecule type" value="Genomic_DNA"/>
</dbReference>
<evidence type="ECO:0000256" key="5">
    <source>
        <dbReference type="SAM" id="MobiDB-lite"/>
    </source>
</evidence>